<dbReference type="InterPro" id="IPR011009">
    <property type="entry name" value="Kinase-like_dom_sf"/>
</dbReference>
<dbReference type="InterPro" id="IPR051678">
    <property type="entry name" value="AGP_Transferase"/>
</dbReference>
<dbReference type="PANTHER" id="PTHR21310">
    <property type="entry name" value="AMINOGLYCOSIDE PHOSPHOTRANSFERASE-RELATED-RELATED"/>
    <property type="match status" value="1"/>
</dbReference>
<evidence type="ECO:0000313" key="3">
    <source>
        <dbReference type="Proteomes" id="UP000019478"/>
    </source>
</evidence>
<dbReference type="GeneID" id="19170242"/>
<dbReference type="OrthoDB" id="2906425at2759"/>
<feature type="domain" description="Aminoglycoside phosphotransferase" evidence="1">
    <location>
        <begin position="55"/>
        <end position="234"/>
    </location>
</feature>
<dbReference type="HOGENOM" id="CLU_021768_5_3_1"/>
<proteinExistence type="predicted"/>
<dbReference type="PANTHER" id="PTHR21310:SF58">
    <property type="entry name" value="AMINOGLYCOSIDE PHOSPHOTRANSFERASE DOMAIN-CONTAINING PROTEIN"/>
    <property type="match status" value="1"/>
</dbReference>
<name>W9YJ56_9EURO</name>
<dbReference type="Proteomes" id="UP000019478">
    <property type="component" value="Unassembled WGS sequence"/>
</dbReference>
<dbReference type="STRING" id="1182542.W9YJ56"/>
<comment type="caution">
    <text evidence="2">The sequence shown here is derived from an EMBL/GenBank/DDBJ whole genome shotgun (WGS) entry which is preliminary data.</text>
</comment>
<evidence type="ECO:0000259" key="1">
    <source>
        <dbReference type="Pfam" id="PF01636"/>
    </source>
</evidence>
<protein>
    <recommendedName>
        <fullName evidence="1">Aminoglycoside phosphotransferase domain-containing protein</fullName>
    </recommendedName>
</protein>
<keyword evidence="3" id="KW-1185">Reference proteome</keyword>
<dbReference type="Pfam" id="PF01636">
    <property type="entry name" value="APH"/>
    <property type="match status" value="1"/>
</dbReference>
<sequence>MAKAVEISQIAEDLLQLQQTFSLSQLDSVFLDTPRRKVFRLENVVLKFGLDVKPVEAETLRYLAQATKIPLPRLYRDHVHADGTAVIAMEYVEGRILSDVWPSLCPDVKTNLCGQLRDILEDLRRHRSHVIGGIHGNPAVDTRKLVLTGGPFPTERQFNEFLRSDMISAAPKIYRSMLEDAMDEKHDIFLAHGDIRPQNIVVDHGRRKIVAILDWECSGWYPEYWDFVKFFNALDPSLDWFDYVEKIFPETYPRQYLTDSFLGRYLRH</sequence>
<accession>W9YJ56</accession>
<reference evidence="2 3" key="1">
    <citation type="submission" date="2013-03" db="EMBL/GenBank/DDBJ databases">
        <title>The Genome Sequence of Capronia epimyces CBS 606.96.</title>
        <authorList>
            <consortium name="The Broad Institute Genomics Platform"/>
            <person name="Cuomo C."/>
            <person name="de Hoog S."/>
            <person name="Gorbushina A."/>
            <person name="Walker B."/>
            <person name="Young S.K."/>
            <person name="Zeng Q."/>
            <person name="Gargeya S."/>
            <person name="Fitzgerald M."/>
            <person name="Haas B."/>
            <person name="Abouelleil A."/>
            <person name="Allen A.W."/>
            <person name="Alvarado L."/>
            <person name="Arachchi H.M."/>
            <person name="Berlin A.M."/>
            <person name="Chapman S.B."/>
            <person name="Gainer-Dewar J."/>
            <person name="Goldberg J."/>
            <person name="Griggs A."/>
            <person name="Gujja S."/>
            <person name="Hansen M."/>
            <person name="Howarth C."/>
            <person name="Imamovic A."/>
            <person name="Ireland A."/>
            <person name="Larimer J."/>
            <person name="McCowan C."/>
            <person name="Murphy C."/>
            <person name="Pearson M."/>
            <person name="Poon T.W."/>
            <person name="Priest M."/>
            <person name="Roberts A."/>
            <person name="Saif S."/>
            <person name="Shea T."/>
            <person name="Sisk P."/>
            <person name="Sykes S."/>
            <person name="Wortman J."/>
            <person name="Nusbaum C."/>
            <person name="Birren B."/>
        </authorList>
    </citation>
    <scope>NUCLEOTIDE SEQUENCE [LARGE SCALE GENOMIC DNA]</scope>
    <source>
        <strain evidence="2 3">CBS 606.96</strain>
    </source>
</reference>
<dbReference type="eggNOG" id="ENOG502SP9R">
    <property type="taxonomic scope" value="Eukaryota"/>
</dbReference>
<dbReference type="SUPFAM" id="SSF56112">
    <property type="entry name" value="Protein kinase-like (PK-like)"/>
    <property type="match status" value="1"/>
</dbReference>
<dbReference type="CDD" id="cd05120">
    <property type="entry name" value="APH_ChoK_like"/>
    <property type="match status" value="1"/>
</dbReference>
<evidence type="ECO:0000313" key="2">
    <source>
        <dbReference type="EMBL" id="EXJ82319.1"/>
    </source>
</evidence>
<dbReference type="AlphaFoldDB" id="W9YJ56"/>
<gene>
    <name evidence="2" type="ORF">A1O3_06132</name>
</gene>
<dbReference type="EMBL" id="AMGY01000005">
    <property type="protein sequence ID" value="EXJ82319.1"/>
    <property type="molecule type" value="Genomic_DNA"/>
</dbReference>
<dbReference type="InterPro" id="IPR002575">
    <property type="entry name" value="Aminoglycoside_PTrfase"/>
</dbReference>
<organism evidence="2 3">
    <name type="scientific">Capronia epimyces CBS 606.96</name>
    <dbReference type="NCBI Taxonomy" id="1182542"/>
    <lineage>
        <taxon>Eukaryota</taxon>
        <taxon>Fungi</taxon>
        <taxon>Dikarya</taxon>
        <taxon>Ascomycota</taxon>
        <taxon>Pezizomycotina</taxon>
        <taxon>Eurotiomycetes</taxon>
        <taxon>Chaetothyriomycetidae</taxon>
        <taxon>Chaetothyriales</taxon>
        <taxon>Herpotrichiellaceae</taxon>
        <taxon>Capronia</taxon>
    </lineage>
</organism>
<dbReference type="RefSeq" id="XP_007734442.1">
    <property type="nucleotide sequence ID" value="XM_007736252.1"/>
</dbReference>
<dbReference type="Gene3D" id="3.90.1200.10">
    <property type="match status" value="1"/>
</dbReference>